<sequence length="194" mass="21630">MDGYIDSNKFDGTGSQNGSMLSIETYPDSKSHPTNLGIIDRCKKWRWLVKNGSNRLNEEKVNCTNEDLHEDHVSELKYGPDSSSIEIDDCSRWKPQKQFVVVVDLDSNNNDTNDGKSDTLSGSTHDIEMTSKKPVKASPVKLTFEGFGSSLDGQSLQRRSLNQHHNASLDEAGKLLIDSSLLSISMLLIIRMKI</sequence>
<dbReference type="EMBL" id="CAEY01000458">
    <property type="status" value="NOT_ANNOTATED_CDS"/>
    <property type="molecule type" value="Genomic_DNA"/>
</dbReference>
<organism evidence="2 3">
    <name type="scientific">Tetranychus urticae</name>
    <name type="common">Two-spotted spider mite</name>
    <dbReference type="NCBI Taxonomy" id="32264"/>
    <lineage>
        <taxon>Eukaryota</taxon>
        <taxon>Metazoa</taxon>
        <taxon>Ecdysozoa</taxon>
        <taxon>Arthropoda</taxon>
        <taxon>Chelicerata</taxon>
        <taxon>Arachnida</taxon>
        <taxon>Acari</taxon>
        <taxon>Acariformes</taxon>
        <taxon>Trombidiformes</taxon>
        <taxon>Prostigmata</taxon>
        <taxon>Eleutherengona</taxon>
        <taxon>Raphignathae</taxon>
        <taxon>Tetranychoidea</taxon>
        <taxon>Tetranychidae</taxon>
        <taxon>Tetranychus</taxon>
    </lineage>
</organism>
<keyword evidence="3" id="KW-1185">Reference proteome</keyword>
<name>T1JS28_TETUR</name>
<feature type="region of interest" description="Disordered" evidence="1">
    <location>
        <begin position="108"/>
        <end position="132"/>
    </location>
</feature>
<protein>
    <submittedName>
        <fullName evidence="2">Uncharacterized protein</fullName>
    </submittedName>
</protein>
<dbReference type="AlphaFoldDB" id="T1JS28"/>
<accession>T1JS28</accession>
<evidence type="ECO:0000313" key="3">
    <source>
        <dbReference type="Proteomes" id="UP000015104"/>
    </source>
</evidence>
<evidence type="ECO:0000256" key="1">
    <source>
        <dbReference type="SAM" id="MobiDB-lite"/>
    </source>
</evidence>
<dbReference type="EnsemblMetazoa" id="tetur01g09030.1">
    <property type="protein sequence ID" value="tetur01g09030.1"/>
    <property type="gene ID" value="tetur01g09030"/>
</dbReference>
<dbReference type="Proteomes" id="UP000015104">
    <property type="component" value="Unassembled WGS sequence"/>
</dbReference>
<reference evidence="3" key="1">
    <citation type="submission" date="2011-08" db="EMBL/GenBank/DDBJ databases">
        <authorList>
            <person name="Rombauts S."/>
        </authorList>
    </citation>
    <scope>NUCLEOTIDE SEQUENCE</scope>
    <source>
        <strain evidence="3">London</strain>
    </source>
</reference>
<evidence type="ECO:0000313" key="2">
    <source>
        <dbReference type="EnsemblMetazoa" id="tetur01g09030.1"/>
    </source>
</evidence>
<dbReference type="HOGENOM" id="CLU_1404095_0_0_1"/>
<reference evidence="2" key="2">
    <citation type="submission" date="2015-06" db="UniProtKB">
        <authorList>
            <consortium name="EnsemblMetazoa"/>
        </authorList>
    </citation>
    <scope>IDENTIFICATION</scope>
</reference>
<proteinExistence type="predicted"/>